<reference evidence="2" key="1">
    <citation type="journal article" date="2019" name="Int. J. Syst. Evol. Microbiol.">
        <title>The Global Catalogue of Microorganisms (GCM) 10K type strain sequencing project: providing services to taxonomists for standard genome sequencing and annotation.</title>
        <authorList>
            <consortium name="The Broad Institute Genomics Platform"/>
            <consortium name="The Broad Institute Genome Sequencing Center for Infectious Disease"/>
            <person name="Wu L."/>
            <person name="Ma J."/>
        </authorList>
    </citation>
    <scope>NUCLEOTIDE SEQUENCE [LARGE SCALE GENOMIC DNA]</scope>
    <source>
        <strain evidence="2">CGMCC 1.15420</strain>
    </source>
</reference>
<dbReference type="EMBL" id="BMIW01000022">
    <property type="protein sequence ID" value="GGG05949.1"/>
    <property type="molecule type" value="Genomic_DNA"/>
</dbReference>
<accession>A0ABQ1VZG3</accession>
<sequence>MKEGYILVAAPNSVGLKFILLLIARKYNFIVLVNNKREESLLRKIGVQHVLRMKTGDEESWIAPPFPVGRCYIFELSLTLTCRYLQICRRWSADPIFIITPNRSPRMIYKGLGASYVIHSVTGEVGFLLGAGPELEL</sequence>
<dbReference type="Proteomes" id="UP000608420">
    <property type="component" value="Unassembled WGS sequence"/>
</dbReference>
<name>A0ABQ1VZG3_9BACL</name>
<gene>
    <name evidence="1" type="ORF">GCM10010913_29740</name>
</gene>
<comment type="caution">
    <text evidence="1">The sequence shown here is derived from an EMBL/GenBank/DDBJ whole genome shotgun (WGS) entry which is preliminary data.</text>
</comment>
<evidence type="ECO:0000313" key="1">
    <source>
        <dbReference type="EMBL" id="GGG05949.1"/>
    </source>
</evidence>
<protein>
    <submittedName>
        <fullName evidence="1">Uncharacterized protein</fullName>
    </submittedName>
</protein>
<dbReference type="RefSeq" id="WP_120461702.1">
    <property type="nucleotide sequence ID" value="NZ_BMIW01000022.1"/>
</dbReference>
<organism evidence="1 2">
    <name type="scientific">Paenibacillus aceti</name>
    <dbReference type="NCBI Taxonomy" id="1820010"/>
    <lineage>
        <taxon>Bacteria</taxon>
        <taxon>Bacillati</taxon>
        <taxon>Bacillota</taxon>
        <taxon>Bacilli</taxon>
        <taxon>Bacillales</taxon>
        <taxon>Paenibacillaceae</taxon>
        <taxon>Paenibacillus</taxon>
    </lineage>
</organism>
<evidence type="ECO:0000313" key="2">
    <source>
        <dbReference type="Proteomes" id="UP000608420"/>
    </source>
</evidence>
<proteinExistence type="predicted"/>
<keyword evidence="2" id="KW-1185">Reference proteome</keyword>